<name>A0A0S3PSU7_9BRAD</name>
<evidence type="ECO:0000313" key="3">
    <source>
        <dbReference type="EMBL" id="BAT58910.1"/>
    </source>
</evidence>
<dbReference type="PROSITE" id="PS51549">
    <property type="entry name" value="DM13"/>
    <property type="match status" value="1"/>
</dbReference>
<keyword evidence="4" id="KW-1185">Reference proteome</keyword>
<feature type="domain" description="DM13" evidence="2">
    <location>
        <begin position="55"/>
        <end position="161"/>
    </location>
</feature>
<evidence type="ECO:0000259" key="2">
    <source>
        <dbReference type="PROSITE" id="PS51549"/>
    </source>
</evidence>
<dbReference type="InterPro" id="IPR019545">
    <property type="entry name" value="DM13_domain"/>
</dbReference>
<evidence type="ECO:0000313" key="4">
    <source>
        <dbReference type="Proteomes" id="UP000236884"/>
    </source>
</evidence>
<feature type="transmembrane region" description="Helical" evidence="1">
    <location>
        <begin position="7"/>
        <end position="34"/>
    </location>
</feature>
<dbReference type="EMBL" id="AP014946">
    <property type="protein sequence ID" value="BAT58910.1"/>
    <property type="molecule type" value="Genomic_DNA"/>
</dbReference>
<evidence type="ECO:0000256" key="1">
    <source>
        <dbReference type="SAM" id="Phobius"/>
    </source>
</evidence>
<dbReference type="RefSeq" id="WP_096353548.1">
    <property type="nucleotide sequence ID" value="NZ_AP014946.1"/>
</dbReference>
<accession>A0A0S3PSU7</accession>
<dbReference type="AlphaFoldDB" id="A0A0S3PSU7"/>
<sequence>MRRFYRGLMIFVLGGLLGTGLGFVLGIFFFPYLFPPPPAAEMLADSERTALVANGTFIHANPADPVHWGRGKVSLYQRTVFLEPDFKVGPGPKYHVYLVPKARVRGEGDVEGQKFVDLGRLRSFEGSQRYAIPSHINVADFESVVIWCEQFGVLISPADLTRAT</sequence>
<keyword evidence="1" id="KW-1133">Transmembrane helix</keyword>
<dbReference type="KEGG" id="vgo:GJW-30_1_01438"/>
<gene>
    <name evidence="3" type="ORF">GJW-30_1_01438</name>
</gene>
<protein>
    <submittedName>
        <fullName evidence="3">Electron transfer DM13</fullName>
    </submittedName>
</protein>
<dbReference type="Pfam" id="PF10517">
    <property type="entry name" value="DM13"/>
    <property type="match status" value="1"/>
</dbReference>
<dbReference type="OrthoDB" id="6106486at2"/>
<keyword evidence="1" id="KW-0812">Transmembrane</keyword>
<dbReference type="Proteomes" id="UP000236884">
    <property type="component" value="Chromosome"/>
</dbReference>
<proteinExistence type="predicted"/>
<keyword evidence="1" id="KW-0472">Membrane</keyword>
<reference evidence="3 4" key="1">
    <citation type="submission" date="2015-08" db="EMBL/GenBank/DDBJ databases">
        <title>Investigation of the bacterial diversity of lava forest soil.</title>
        <authorList>
            <person name="Lee J.S."/>
        </authorList>
    </citation>
    <scope>NUCLEOTIDE SEQUENCE [LARGE SCALE GENOMIC DNA]</scope>
    <source>
        <strain evidence="3 4">GJW-30</strain>
    </source>
</reference>
<organism evidence="3 4">
    <name type="scientific">Variibacter gotjawalensis</name>
    <dbReference type="NCBI Taxonomy" id="1333996"/>
    <lineage>
        <taxon>Bacteria</taxon>
        <taxon>Pseudomonadati</taxon>
        <taxon>Pseudomonadota</taxon>
        <taxon>Alphaproteobacteria</taxon>
        <taxon>Hyphomicrobiales</taxon>
        <taxon>Nitrobacteraceae</taxon>
        <taxon>Variibacter</taxon>
    </lineage>
</organism>